<feature type="region of interest" description="Disordered" evidence="1">
    <location>
        <begin position="182"/>
        <end position="252"/>
    </location>
</feature>
<organism evidence="2 3">
    <name type="scientific">Albula glossodonta</name>
    <name type="common">roundjaw bonefish</name>
    <dbReference type="NCBI Taxonomy" id="121402"/>
    <lineage>
        <taxon>Eukaryota</taxon>
        <taxon>Metazoa</taxon>
        <taxon>Chordata</taxon>
        <taxon>Craniata</taxon>
        <taxon>Vertebrata</taxon>
        <taxon>Euteleostomi</taxon>
        <taxon>Actinopterygii</taxon>
        <taxon>Neopterygii</taxon>
        <taxon>Teleostei</taxon>
        <taxon>Albuliformes</taxon>
        <taxon>Albulidae</taxon>
        <taxon>Albula</taxon>
    </lineage>
</organism>
<accession>A0A8T2NLP7</accession>
<feature type="compositionally biased region" description="Pro residues" evidence="1">
    <location>
        <begin position="191"/>
        <end position="209"/>
    </location>
</feature>
<dbReference type="EMBL" id="JAFBMS010000090">
    <property type="protein sequence ID" value="KAG9337317.1"/>
    <property type="molecule type" value="Genomic_DNA"/>
</dbReference>
<sequence length="328" mass="35602">MTRVFGALVVAGRPRGSVGVARCPVECKRGCVSESLEGEQTLLSMELPDSSLQYHALLPTYAPLNTATVFICAVNTLLPELAALGSFHSNVPGDSGSCVSTFSCKRMQQYLRPCEMPSQHREEDQHRSDVVGTASAQSCLRIGALQSIVSGRLRGISLVCEGRVILIQRGHCLSHNGTERALPETQQKVPSAPPPPPPPPPPPEAVAPPEPEEEILGSDDEEQEDPADYCKGQERETRRGEREEKREKEERTLSHNLLSLPLYLFNLSPLLIQFISRVAPAGSFMGLTGALKVVFCCAGRLWRRPGFKCVPLSSSALKDLIPSAPSSI</sequence>
<dbReference type="Proteomes" id="UP000824540">
    <property type="component" value="Unassembled WGS sequence"/>
</dbReference>
<protein>
    <submittedName>
        <fullName evidence="2">Uncharacterized protein</fullName>
    </submittedName>
</protein>
<evidence type="ECO:0000313" key="3">
    <source>
        <dbReference type="Proteomes" id="UP000824540"/>
    </source>
</evidence>
<name>A0A8T2NLP7_9TELE</name>
<reference evidence="2" key="1">
    <citation type="thesis" date="2021" institute="BYU ScholarsArchive" country="Provo, UT, USA">
        <title>Applications of and Algorithms for Genome Assembly and Genomic Analyses with an Emphasis on Marine Teleosts.</title>
        <authorList>
            <person name="Pickett B.D."/>
        </authorList>
    </citation>
    <scope>NUCLEOTIDE SEQUENCE</scope>
    <source>
        <strain evidence="2">HI-2016</strain>
    </source>
</reference>
<dbReference type="AlphaFoldDB" id="A0A8T2NLP7"/>
<feature type="compositionally biased region" description="Acidic residues" evidence="1">
    <location>
        <begin position="210"/>
        <end position="227"/>
    </location>
</feature>
<keyword evidence="3" id="KW-1185">Reference proteome</keyword>
<evidence type="ECO:0000313" key="2">
    <source>
        <dbReference type="EMBL" id="KAG9337317.1"/>
    </source>
</evidence>
<proteinExistence type="predicted"/>
<evidence type="ECO:0000256" key="1">
    <source>
        <dbReference type="SAM" id="MobiDB-lite"/>
    </source>
</evidence>
<feature type="compositionally biased region" description="Basic and acidic residues" evidence="1">
    <location>
        <begin position="231"/>
        <end position="252"/>
    </location>
</feature>
<comment type="caution">
    <text evidence="2">The sequence shown here is derived from an EMBL/GenBank/DDBJ whole genome shotgun (WGS) entry which is preliminary data.</text>
</comment>
<gene>
    <name evidence="2" type="ORF">JZ751_028885</name>
</gene>